<keyword evidence="19" id="KW-1185">Reference proteome</keyword>
<evidence type="ECO:0000313" key="19">
    <source>
        <dbReference type="Proteomes" id="UP000593572"/>
    </source>
</evidence>
<dbReference type="GO" id="GO:0000149">
    <property type="term" value="F:SNARE binding"/>
    <property type="evidence" value="ECO:0007669"/>
    <property type="project" value="TreeGrafter"/>
</dbReference>
<evidence type="ECO:0000256" key="7">
    <source>
        <dbReference type="ARBA" id="ARBA00022824"/>
    </source>
</evidence>
<proteinExistence type="inferred from homology"/>
<feature type="domain" description="Sec23/Sec24 beta-sandwich" evidence="17">
    <location>
        <begin position="431"/>
        <end position="515"/>
    </location>
</feature>
<feature type="domain" description="Sec23/Sec24 helical" evidence="16">
    <location>
        <begin position="526"/>
        <end position="629"/>
    </location>
</feature>
<dbReference type="EMBL" id="JABEZX010000007">
    <property type="protein sequence ID" value="MBA0561597.1"/>
    <property type="molecule type" value="Genomic_DNA"/>
</dbReference>
<dbReference type="InterPro" id="IPR036465">
    <property type="entry name" value="vWFA_dom_sf"/>
</dbReference>
<accession>A0A7J8MA59</accession>
<keyword evidence="7" id="KW-0256">Endoplasmic reticulum</keyword>
<dbReference type="InterPro" id="IPR036175">
    <property type="entry name" value="Sec23/24_helical_dom_sf"/>
</dbReference>
<gene>
    <name evidence="18" type="ORF">Golob_018408</name>
</gene>
<evidence type="ECO:0000259" key="13">
    <source>
        <dbReference type="Pfam" id="PF00626"/>
    </source>
</evidence>
<dbReference type="AlphaFoldDB" id="A0A7J8MA59"/>
<evidence type="ECO:0000256" key="6">
    <source>
        <dbReference type="ARBA" id="ARBA00022490"/>
    </source>
</evidence>
<dbReference type="Pfam" id="PF04815">
    <property type="entry name" value="Sec23_helical"/>
    <property type="match status" value="1"/>
</dbReference>
<evidence type="ECO:0000259" key="17">
    <source>
        <dbReference type="Pfam" id="PF08033"/>
    </source>
</evidence>
<dbReference type="InterPro" id="IPR036174">
    <property type="entry name" value="Znf_Sec23_Sec24_sf"/>
</dbReference>
<feature type="region of interest" description="Disordered" evidence="12">
    <location>
        <begin position="28"/>
        <end position="54"/>
    </location>
</feature>
<keyword evidence="5" id="KW-0813">Transport</keyword>
<keyword evidence="9" id="KW-0653">Protein transport</keyword>
<dbReference type="FunFam" id="3.40.50.410:FF:000020">
    <property type="entry name" value="protein transport protein Sec24D isoform X1"/>
    <property type="match status" value="1"/>
</dbReference>
<dbReference type="Gene3D" id="2.60.40.1670">
    <property type="entry name" value="beta-sandwich domain of Sec23/24"/>
    <property type="match status" value="1"/>
</dbReference>
<dbReference type="Gene3D" id="2.30.30.380">
    <property type="entry name" value="Zn-finger domain of Sec23/24"/>
    <property type="match status" value="1"/>
</dbReference>
<dbReference type="GO" id="GO:0090110">
    <property type="term" value="P:COPII-coated vesicle cargo loading"/>
    <property type="evidence" value="ECO:0007669"/>
    <property type="project" value="TreeGrafter"/>
</dbReference>
<dbReference type="InterPro" id="IPR012990">
    <property type="entry name" value="Beta-sandwich_Sec23_24"/>
</dbReference>
<dbReference type="InterPro" id="IPR006900">
    <property type="entry name" value="Sec23/24_helical_dom"/>
</dbReference>
<evidence type="ECO:0000256" key="11">
    <source>
        <dbReference type="ARBA" id="ARBA00023136"/>
    </source>
</evidence>
<evidence type="ECO:0008006" key="20">
    <source>
        <dbReference type="Google" id="ProtNLM"/>
    </source>
</evidence>
<keyword evidence="10" id="KW-0333">Golgi apparatus</keyword>
<keyword evidence="11" id="KW-0472">Membrane</keyword>
<dbReference type="SUPFAM" id="SSF82754">
    <property type="entry name" value="C-terminal, gelsolin-like domain of Sec23/24"/>
    <property type="match status" value="1"/>
</dbReference>
<comment type="similarity">
    <text evidence="4">Belongs to the SEC23/SEC24 family. SEC24 subfamily.</text>
</comment>
<dbReference type="Pfam" id="PF04811">
    <property type="entry name" value="Sec23_trunk"/>
    <property type="match status" value="1"/>
</dbReference>
<dbReference type="Pfam" id="PF00626">
    <property type="entry name" value="Gelsolin"/>
    <property type="match status" value="1"/>
</dbReference>
<dbReference type="InterPro" id="IPR007123">
    <property type="entry name" value="Gelsolin-like_dom"/>
</dbReference>
<comment type="caution">
    <text evidence="18">The sequence shown here is derived from an EMBL/GenBank/DDBJ whole genome shotgun (WGS) entry which is preliminary data.</text>
</comment>
<feature type="domain" description="Zinc finger Sec23/Sec24-type" evidence="14">
    <location>
        <begin position="114"/>
        <end position="152"/>
    </location>
</feature>
<dbReference type="Pfam" id="PF04810">
    <property type="entry name" value="zf-Sec23_Sec24"/>
    <property type="match status" value="1"/>
</dbReference>
<dbReference type="InterPro" id="IPR006896">
    <property type="entry name" value="Sec23/24_trunk_dom"/>
</dbReference>
<dbReference type="CDD" id="cd01479">
    <property type="entry name" value="Sec24-like"/>
    <property type="match status" value="1"/>
</dbReference>
<name>A0A7J8MA59_9ROSI</name>
<dbReference type="InterPro" id="IPR036180">
    <property type="entry name" value="Gelsolin-like_dom_sf"/>
</dbReference>
<dbReference type="SUPFAM" id="SSF82919">
    <property type="entry name" value="Zn-finger domain of Sec23/24"/>
    <property type="match status" value="1"/>
</dbReference>
<dbReference type="PANTHER" id="PTHR13803">
    <property type="entry name" value="SEC24-RELATED PROTEIN"/>
    <property type="match status" value="1"/>
</dbReference>
<evidence type="ECO:0000256" key="5">
    <source>
        <dbReference type="ARBA" id="ARBA00022448"/>
    </source>
</evidence>
<evidence type="ECO:0000256" key="10">
    <source>
        <dbReference type="ARBA" id="ARBA00023034"/>
    </source>
</evidence>
<dbReference type="InterPro" id="IPR006895">
    <property type="entry name" value="Znf_Sec23_Sec24"/>
</dbReference>
<dbReference type="PANTHER" id="PTHR13803:SF39">
    <property type="entry name" value="SECRETORY 24AB, ISOFORM A"/>
    <property type="match status" value="1"/>
</dbReference>
<evidence type="ECO:0000259" key="14">
    <source>
        <dbReference type="Pfam" id="PF04810"/>
    </source>
</evidence>
<dbReference type="SUPFAM" id="SSF81811">
    <property type="entry name" value="Helical domain of Sec23/24"/>
    <property type="match status" value="1"/>
</dbReference>
<feature type="domain" description="Gelsolin-like" evidence="13">
    <location>
        <begin position="657"/>
        <end position="725"/>
    </location>
</feature>
<evidence type="ECO:0000313" key="18">
    <source>
        <dbReference type="EMBL" id="MBA0561597.1"/>
    </source>
</evidence>
<evidence type="ECO:0000256" key="8">
    <source>
        <dbReference type="ARBA" id="ARBA00022892"/>
    </source>
</evidence>
<evidence type="ECO:0000256" key="4">
    <source>
        <dbReference type="ARBA" id="ARBA00008334"/>
    </source>
</evidence>
<keyword evidence="6" id="KW-0963">Cytoplasm</keyword>
<dbReference type="GO" id="GO:0008270">
    <property type="term" value="F:zinc ion binding"/>
    <property type="evidence" value="ECO:0007669"/>
    <property type="project" value="InterPro"/>
</dbReference>
<evidence type="ECO:0000259" key="15">
    <source>
        <dbReference type="Pfam" id="PF04811"/>
    </source>
</evidence>
<dbReference type="SUPFAM" id="SSF53300">
    <property type="entry name" value="vWA-like"/>
    <property type="match status" value="1"/>
</dbReference>
<dbReference type="GO" id="GO:0070971">
    <property type="term" value="C:endoplasmic reticulum exit site"/>
    <property type="evidence" value="ECO:0007669"/>
    <property type="project" value="TreeGrafter"/>
</dbReference>
<dbReference type="Pfam" id="PF08033">
    <property type="entry name" value="Sec23_BS"/>
    <property type="match status" value="1"/>
</dbReference>
<evidence type="ECO:0000256" key="9">
    <source>
        <dbReference type="ARBA" id="ARBA00022927"/>
    </source>
</evidence>
<dbReference type="GO" id="GO:0005789">
    <property type="term" value="C:endoplasmic reticulum membrane"/>
    <property type="evidence" value="ECO:0007669"/>
    <property type="project" value="UniProtKB-SubCell"/>
</dbReference>
<sequence length="785" mass="88261">MQHPSSAPPIGGIQSLTEDFSSISLSSLPGSIDPGCDHRTLPRPLDGDEEPSSFTEMYPMNCNPRYLRLTTSGIPSSQSLASRWHLTLGAVVCPLAEDPEGEEVPVINYISTGIIRCRRCRAYVNPYVTFTDAGRKWRCNICTLLNDVPGDYFANLDATGRRIDLDQRPELLKGSVEFVAPTDYMNRPPMPPLYFFLIDVSLSAVRSGMIGVVAQTIRSCLDELPGFPRTQIGFITYDSTIHFYNMKSSLAQPQMMVVSDLDDIFVPLPDDLLVNLSESRNVVETFLDSLLSMFQDNVNVESAFGPAVKAAFMVMSQLGGKLLIFQNTLPSLGVGRLKLRGDDRRAYGTDKEHLLRLPEGSFYKQMAADLTKYQIGVNVYAFSDKYTDIASLGTLAKYTGGQVYYYPNFQSSIHGEKLRHELVRDLTRETAWEAVMRIRCGKGIRCTSYHGNFMLRSTDLLALPTVDCDKAYAVQLSLEETLLTTQTVYLQAVLLYTASCGERRIRVHTAAAPVVTDLGEMYRQADTGAIFSLFCRLAIEKTLTNKLEDARNSLKLRIVKALREYRNLYAVQHRLGSRMIYPDSLKFLCSYGLALSKSVPLKGGYADAQLDERCGAGFTMMALPVKRLLKLLYPSLIRIDEYLLKPSAQTDDFNNIMKRLPLVAESLDSRGLYLYDDGFRFVLWFGRMLSPDVAKNLLGADFAAELSKVILSEHDNEMSRRLMRILKKLRESDPSYYQLPYLVRQGEQPKEGLLLLVNLLEDQMGGTSGYVDWIMQIHRQVQQNT</sequence>
<dbReference type="InterPro" id="IPR041742">
    <property type="entry name" value="Sec24-like_trunk_dom"/>
</dbReference>
<dbReference type="SUPFAM" id="SSF81995">
    <property type="entry name" value="beta-sandwich domain of Sec23/24"/>
    <property type="match status" value="1"/>
</dbReference>
<reference evidence="18 19" key="1">
    <citation type="journal article" date="2019" name="Genome Biol. Evol.">
        <title>Insights into the evolution of the New World diploid cottons (Gossypium, subgenus Houzingenia) based on genome sequencing.</title>
        <authorList>
            <person name="Grover C.E."/>
            <person name="Arick M.A. 2nd"/>
            <person name="Thrash A."/>
            <person name="Conover J.L."/>
            <person name="Sanders W.S."/>
            <person name="Peterson D.G."/>
            <person name="Frelichowski J.E."/>
            <person name="Scheffler J.A."/>
            <person name="Scheffler B.E."/>
            <person name="Wendel J.F."/>
        </authorList>
    </citation>
    <scope>NUCLEOTIDE SEQUENCE [LARGE SCALE GENOMIC DNA]</scope>
    <source>
        <strain evidence="18">157</strain>
        <tissue evidence="18">Leaf</tissue>
    </source>
</reference>
<dbReference type="Proteomes" id="UP000593572">
    <property type="component" value="Unassembled WGS sequence"/>
</dbReference>
<dbReference type="InterPro" id="IPR050550">
    <property type="entry name" value="SEC23_SEC24_subfamily"/>
</dbReference>
<dbReference type="GO" id="GO:0000139">
    <property type="term" value="C:Golgi membrane"/>
    <property type="evidence" value="ECO:0007669"/>
    <property type="project" value="UniProtKB-SubCell"/>
</dbReference>
<organism evidence="18 19">
    <name type="scientific">Gossypium lobatum</name>
    <dbReference type="NCBI Taxonomy" id="34289"/>
    <lineage>
        <taxon>Eukaryota</taxon>
        <taxon>Viridiplantae</taxon>
        <taxon>Streptophyta</taxon>
        <taxon>Embryophyta</taxon>
        <taxon>Tracheophyta</taxon>
        <taxon>Spermatophyta</taxon>
        <taxon>Magnoliopsida</taxon>
        <taxon>eudicotyledons</taxon>
        <taxon>Gunneridae</taxon>
        <taxon>Pentapetalae</taxon>
        <taxon>rosids</taxon>
        <taxon>malvids</taxon>
        <taxon>Malvales</taxon>
        <taxon>Malvaceae</taxon>
        <taxon>Malvoideae</taxon>
        <taxon>Gossypium</taxon>
    </lineage>
</organism>
<dbReference type="Gene3D" id="3.40.50.410">
    <property type="entry name" value="von Willebrand factor, type A domain"/>
    <property type="match status" value="1"/>
</dbReference>
<dbReference type="GO" id="GO:0030127">
    <property type="term" value="C:COPII vesicle coat"/>
    <property type="evidence" value="ECO:0007669"/>
    <property type="project" value="InterPro"/>
</dbReference>
<protein>
    <recommendedName>
        <fullName evidence="20">Protein transport protein Sec24-like At3g07100</fullName>
    </recommendedName>
</protein>
<evidence type="ECO:0000256" key="12">
    <source>
        <dbReference type="SAM" id="MobiDB-lite"/>
    </source>
</evidence>
<evidence type="ECO:0000259" key="16">
    <source>
        <dbReference type="Pfam" id="PF04815"/>
    </source>
</evidence>
<dbReference type="InterPro" id="IPR029006">
    <property type="entry name" value="ADF-H/Gelsolin-like_dom_sf"/>
</dbReference>
<evidence type="ECO:0000256" key="3">
    <source>
        <dbReference type="ARBA" id="ARBA00004586"/>
    </source>
</evidence>
<feature type="domain" description="Sec23/Sec24 trunk" evidence="15">
    <location>
        <begin position="189"/>
        <end position="425"/>
    </location>
</feature>
<evidence type="ECO:0000256" key="2">
    <source>
        <dbReference type="ARBA" id="ARBA00004496"/>
    </source>
</evidence>
<comment type="subcellular location">
    <subcellularLocation>
        <location evidence="2">Cytoplasm</location>
    </subcellularLocation>
    <subcellularLocation>
        <location evidence="3">Endoplasmic reticulum membrane</location>
    </subcellularLocation>
    <subcellularLocation>
        <location evidence="1">Golgi apparatus membrane</location>
    </subcellularLocation>
</comment>
<keyword evidence="8" id="KW-0931">ER-Golgi transport</keyword>
<dbReference type="Gene3D" id="1.20.120.730">
    <property type="entry name" value="Sec23/Sec24 helical domain"/>
    <property type="match status" value="1"/>
</dbReference>
<evidence type="ECO:0000256" key="1">
    <source>
        <dbReference type="ARBA" id="ARBA00004394"/>
    </source>
</evidence>
<dbReference type="GO" id="GO:0006886">
    <property type="term" value="P:intracellular protein transport"/>
    <property type="evidence" value="ECO:0007669"/>
    <property type="project" value="InterPro"/>
</dbReference>
<dbReference type="Gene3D" id="3.40.20.10">
    <property type="entry name" value="Severin"/>
    <property type="match status" value="1"/>
</dbReference>